<organism evidence="2 3">
    <name type="scientific">Extremus antarcticus</name>
    <dbReference type="NCBI Taxonomy" id="702011"/>
    <lineage>
        <taxon>Eukaryota</taxon>
        <taxon>Fungi</taxon>
        <taxon>Dikarya</taxon>
        <taxon>Ascomycota</taxon>
        <taxon>Pezizomycotina</taxon>
        <taxon>Dothideomycetes</taxon>
        <taxon>Dothideomycetidae</taxon>
        <taxon>Mycosphaerellales</taxon>
        <taxon>Extremaceae</taxon>
        <taxon>Extremus</taxon>
    </lineage>
</organism>
<keyword evidence="3" id="KW-1185">Reference proteome</keyword>
<protein>
    <submittedName>
        <fullName evidence="2">Uncharacterized protein</fullName>
    </submittedName>
</protein>
<dbReference type="AlphaFoldDB" id="A0AAJ0GGB3"/>
<comment type="caution">
    <text evidence="2">The sequence shown here is derived from an EMBL/GenBank/DDBJ whole genome shotgun (WGS) entry which is preliminary data.</text>
</comment>
<reference evidence="2" key="1">
    <citation type="submission" date="2023-04" db="EMBL/GenBank/DDBJ databases">
        <title>Black Yeasts Isolated from many extreme environments.</title>
        <authorList>
            <person name="Coleine C."/>
            <person name="Stajich J.E."/>
            <person name="Selbmann L."/>
        </authorList>
    </citation>
    <scope>NUCLEOTIDE SEQUENCE</scope>
    <source>
        <strain evidence="2">CCFEE 5312</strain>
    </source>
</reference>
<accession>A0AAJ0GGB3</accession>
<evidence type="ECO:0000313" key="2">
    <source>
        <dbReference type="EMBL" id="KAK3056992.1"/>
    </source>
</evidence>
<sequence length="159" mass="17924">MVAHPGETLFYAFIAAAFVLYVPIAIVLAKWEDRYKPGAHYFEYHRGMLPIYTIAARYLSSAAVCFGIPEGLTLGWEVGPSVPLECDLDLDQHGRELCAMCSSARRFIEWCVGGHQLSGFERSWGWHGLVVVFLVLASTVRCRAHINSINVRMSPLYWE</sequence>
<dbReference type="EMBL" id="JAWDJX010000004">
    <property type="protein sequence ID" value="KAK3056992.1"/>
    <property type="molecule type" value="Genomic_DNA"/>
</dbReference>
<evidence type="ECO:0000313" key="3">
    <source>
        <dbReference type="Proteomes" id="UP001271007"/>
    </source>
</evidence>
<feature type="transmembrane region" description="Helical" evidence="1">
    <location>
        <begin position="12"/>
        <end position="29"/>
    </location>
</feature>
<evidence type="ECO:0000256" key="1">
    <source>
        <dbReference type="SAM" id="Phobius"/>
    </source>
</evidence>
<dbReference type="Proteomes" id="UP001271007">
    <property type="component" value="Unassembled WGS sequence"/>
</dbReference>
<keyword evidence="1" id="KW-0812">Transmembrane</keyword>
<keyword evidence="1" id="KW-1133">Transmembrane helix</keyword>
<proteinExistence type="predicted"/>
<gene>
    <name evidence="2" type="ORF">LTR09_002030</name>
</gene>
<name>A0AAJ0GGB3_9PEZI</name>
<keyword evidence="1" id="KW-0472">Membrane</keyword>